<dbReference type="STRING" id="1123265.GCA_000686625_00750"/>
<dbReference type="InterPro" id="IPR010982">
    <property type="entry name" value="Lambda_DNA-bd_dom_sf"/>
</dbReference>
<dbReference type="KEGG" id="stha:NCTC11429_01881"/>
<dbReference type="GO" id="GO:0003677">
    <property type="term" value="F:DNA binding"/>
    <property type="evidence" value="ECO:0007669"/>
    <property type="project" value="InterPro"/>
</dbReference>
<organism evidence="2 3">
    <name type="scientific">Sphingobacterium thalpophilum</name>
    <dbReference type="NCBI Taxonomy" id="259"/>
    <lineage>
        <taxon>Bacteria</taxon>
        <taxon>Pseudomonadati</taxon>
        <taxon>Bacteroidota</taxon>
        <taxon>Sphingobacteriia</taxon>
        <taxon>Sphingobacteriales</taxon>
        <taxon>Sphingobacteriaceae</taxon>
        <taxon>Sphingobacterium</taxon>
    </lineage>
</organism>
<evidence type="ECO:0000256" key="1">
    <source>
        <dbReference type="SAM" id="Coils"/>
    </source>
</evidence>
<dbReference type="Proteomes" id="UP000308196">
    <property type="component" value="Chromosome"/>
</dbReference>
<gene>
    <name evidence="2" type="ORF">NCTC11429_01881</name>
</gene>
<protein>
    <submittedName>
        <fullName evidence="2">Uncharacterized protein</fullName>
    </submittedName>
</protein>
<dbReference type="RefSeq" id="WP_028071772.1">
    <property type="nucleotide sequence ID" value="NZ_CP158797.1"/>
</dbReference>
<sequence>MNVKQRVLRIAEAKGISKTEFFREVGLSYANFKGGQKNTALSSDAMIAILTQHPDVSPAWLLLGEGSMWRGSRGNDLEVGAEPAVEPAAAAGAGSLLVYKQLVSALEQTVRAQEKTIDALEAQIGLLNKR</sequence>
<reference evidence="2 3" key="1">
    <citation type="submission" date="2019-05" db="EMBL/GenBank/DDBJ databases">
        <authorList>
            <consortium name="Pathogen Informatics"/>
        </authorList>
    </citation>
    <scope>NUCLEOTIDE SEQUENCE [LARGE SCALE GENOMIC DNA]</scope>
    <source>
        <strain evidence="2 3">NCTC11429</strain>
    </source>
</reference>
<evidence type="ECO:0000313" key="3">
    <source>
        <dbReference type="Proteomes" id="UP000308196"/>
    </source>
</evidence>
<accession>A0A4U9UUJ3</accession>
<proteinExistence type="predicted"/>
<name>A0A4U9UUJ3_9SPHI</name>
<dbReference type="EMBL" id="LR590484">
    <property type="protein sequence ID" value="VTR37496.1"/>
    <property type="molecule type" value="Genomic_DNA"/>
</dbReference>
<dbReference type="GeneID" id="78462623"/>
<evidence type="ECO:0000313" key="2">
    <source>
        <dbReference type="EMBL" id="VTR37496.1"/>
    </source>
</evidence>
<dbReference type="AlphaFoldDB" id="A0A4U9UUJ3"/>
<feature type="coiled-coil region" evidence="1">
    <location>
        <begin position="103"/>
        <end position="130"/>
    </location>
</feature>
<keyword evidence="1" id="KW-0175">Coiled coil</keyword>
<dbReference type="Gene3D" id="1.10.260.40">
    <property type="entry name" value="lambda repressor-like DNA-binding domains"/>
    <property type="match status" value="1"/>
</dbReference>